<protein>
    <submittedName>
        <fullName evidence="2">Uncharacterized protein</fullName>
    </submittedName>
</protein>
<proteinExistence type="predicted"/>
<name>A0ABW3W0E0_9ACTN</name>
<dbReference type="EMBL" id="JBHTLX010000016">
    <property type="protein sequence ID" value="MFD1248494.1"/>
    <property type="molecule type" value="Genomic_DNA"/>
</dbReference>
<sequence length="102" mass="11188">MTDPDPITLQGPHVTAALPEVKRLVFDYIAERHGPGVERVAVERMLLAHGHHPGAAKVILDEWREAGALAIQTTTRNTLNHYRISAGSAPPTRRSSRLVVHS</sequence>
<dbReference type="RefSeq" id="WP_367918005.1">
    <property type="nucleotide sequence ID" value="NZ_BAABAC010000006.1"/>
</dbReference>
<evidence type="ECO:0000313" key="3">
    <source>
        <dbReference type="Proteomes" id="UP001597229"/>
    </source>
</evidence>
<evidence type="ECO:0000256" key="1">
    <source>
        <dbReference type="SAM" id="MobiDB-lite"/>
    </source>
</evidence>
<reference evidence="3" key="1">
    <citation type="journal article" date="2019" name="Int. J. Syst. Evol. Microbiol.">
        <title>The Global Catalogue of Microorganisms (GCM) 10K type strain sequencing project: providing services to taxonomists for standard genome sequencing and annotation.</title>
        <authorList>
            <consortium name="The Broad Institute Genomics Platform"/>
            <consortium name="The Broad Institute Genome Sequencing Center for Infectious Disease"/>
            <person name="Wu L."/>
            <person name="Ma J."/>
        </authorList>
    </citation>
    <scope>NUCLEOTIDE SEQUENCE [LARGE SCALE GENOMIC DNA]</scope>
    <source>
        <strain evidence="3">CCUG 52478</strain>
    </source>
</reference>
<feature type="region of interest" description="Disordered" evidence="1">
    <location>
        <begin position="82"/>
        <end position="102"/>
    </location>
</feature>
<accession>A0ABW3W0E0</accession>
<evidence type="ECO:0000313" key="2">
    <source>
        <dbReference type="EMBL" id="MFD1248494.1"/>
    </source>
</evidence>
<comment type="caution">
    <text evidence="2">The sequence shown here is derived from an EMBL/GenBank/DDBJ whole genome shotgun (WGS) entry which is preliminary data.</text>
</comment>
<dbReference type="Proteomes" id="UP001597229">
    <property type="component" value="Unassembled WGS sequence"/>
</dbReference>
<gene>
    <name evidence="2" type="ORF">ACFQ3F_11915</name>
</gene>
<organism evidence="2 3">
    <name type="scientific">Nocardioides ginsengisoli</name>
    <dbReference type="NCBI Taxonomy" id="363868"/>
    <lineage>
        <taxon>Bacteria</taxon>
        <taxon>Bacillati</taxon>
        <taxon>Actinomycetota</taxon>
        <taxon>Actinomycetes</taxon>
        <taxon>Propionibacteriales</taxon>
        <taxon>Nocardioidaceae</taxon>
        <taxon>Nocardioides</taxon>
    </lineage>
</organism>
<keyword evidence="3" id="KW-1185">Reference proteome</keyword>